<evidence type="ECO:0000256" key="1">
    <source>
        <dbReference type="SAM" id="MobiDB-lite"/>
    </source>
</evidence>
<evidence type="ECO:0000313" key="3">
    <source>
        <dbReference type="Proteomes" id="UP000009169"/>
    </source>
</evidence>
<dbReference type="AlphaFoldDB" id="F2Q1B2"/>
<reference evidence="3" key="1">
    <citation type="journal article" date="2012" name="MBio">
        <title>Comparative genome analysis of Trichophyton rubrum and related dermatophytes reveals candidate genes involved in infection.</title>
        <authorList>
            <person name="Martinez D.A."/>
            <person name="Oliver B.G."/>
            <person name="Graeser Y."/>
            <person name="Goldberg J.M."/>
            <person name="Li W."/>
            <person name="Martinez-Rossi N.M."/>
            <person name="Monod M."/>
            <person name="Shelest E."/>
            <person name="Barton R.C."/>
            <person name="Birch E."/>
            <person name="Brakhage A.A."/>
            <person name="Chen Z."/>
            <person name="Gurr S.J."/>
            <person name="Heiman D."/>
            <person name="Heitman J."/>
            <person name="Kosti I."/>
            <person name="Rossi A."/>
            <person name="Saif S."/>
            <person name="Samalova M."/>
            <person name="Saunders C.W."/>
            <person name="Shea T."/>
            <person name="Summerbell R.C."/>
            <person name="Xu J."/>
            <person name="Young S."/>
            <person name="Zeng Q."/>
            <person name="Birren B.W."/>
            <person name="Cuomo C.A."/>
            <person name="White T.C."/>
        </authorList>
    </citation>
    <scope>NUCLEOTIDE SEQUENCE [LARGE SCALE GENOMIC DNA]</scope>
    <source>
        <strain evidence="3">ATCC MYA-4606 / CBS 127.97</strain>
    </source>
</reference>
<sequence length="100" mass="11375">MAMLLFLDQGTKQRSFPSPKLRLVFWGGTRKCLEFKVLFFMSPRMDIRSMEYRAQILRNGKRYRLGTEGDESSSVTKGDSIRAKQAPVPGIRGDFSGLVL</sequence>
<proteinExistence type="predicted"/>
<dbReference type="VEuPathDB" id="FungiDB:TEQG_06962"/>
<dbReference type="HOGENOM" id="CLU_2308056_0_0_1"/>
<dbReference type="Proteomes" id="UP000009169">
    <property type="component" value="Unassembled WGS sequence"/>
</dbReference>
<evidence type="ECO:0000313" key="2">
    <source>
        <dbReference type="EMBL" id="EGE07930.1"/>
    </source>
</evidence>
<protein>
    <submittedName>
        <fullName evidence="2">Uncharacterized protein</fullName>
    </submittedName>
</protein>
<keyword evidence="3" id="KW-1185">Reference proteome</keyword>
<name>F2Q1B2_TRIEC</name>
<organism evidence="2 3">
    <name type="scientific">Trichophyton equinum (strain ATCC MYA-4606 / CBS 127.97)</name>
    <name type="common">Horse ringworm fungus</name>
    <dbReference type="NCBI Taxonomy" id="559882"/>
    <lineage>
        <taxon>Eukaryota</taxon>
        <taxon>Fungi</taxon>
        <taxon>Dikarya</taxon>
        <taxon>Ascomycota</taxon>
        <taxon>Pezizomycotina</taxon>
        <taxon>Eurotiomycetes</taxon>
        <taxon>Eurotiomycetidae</taxon>
        <taxon>Onygenales</taxon>
        <taxon>Arthrodermataceae</taxon>
        <taxon>Trichophyton</taxon>
    </lineage>
</organism>
<feature type="region of interest" description="Disordered" evidence="1">
    <location>
        <begin position="65"/>
        <end position="100"/>
    </location>
</feature>
<gene>
    <name evidence="2" type="ORF">TEQG_06962</name>
</gene>
<dbReference type="EMBL" id="DS995768">
    <property type="protein sequence ID" value="EGE07930.1"/>
    <property type="molecule type" value="Genomic_DNA"/>
</dbReference>
<accession>F2Q1B2</accession>